<accession>A0AAD6TH18</accession>
<dbReference type="PANTHER" id="PTHR12265:SF30">
    <property type="entry name" value="TRANSMEMBRANE PROTEIN 53"/>
    <property type="match status" value="1"/>
</dbReference>
<keyword evidence="4" id="KW-0472">Membrane</keyword>
<dbReference type="Proteomes" id="UP001218188">
    <property type="component" value="Unassembled WGS sequence"/>
</dbReference>
<keyword evidence="3" id="KW-1133">Transmembrane helix</keyword>
<dbReference type="EMBL" id="JARJCM010000004">
    <property type="protein sequence ID" value="KAJ7045943.1"/>
    <property type="molecule type" value="Genomic_DNA"/>
</dbReference>
<dbReference type="SUPFAM" id="SSF53474">
    <property type="entry name" value="alpha/beta-Hydrolases"/>
    <property type="match status" value="1"/>
</dbReference>
<dbReference type="AlphaFoldDB" id="A0AAD6TH18"/>
<evidence type="ECO:0000256" key="4">
    <source>
        <dbReference type="ARBA" id="ARBA00023136"/>
    </source>
</evidence>
<proteinExistence type="inferred from homology"/>
<comment type="caution">
    <text evidence="7">The sequence shown here is derived from an EMBL/GenBank/DDBJ whole genome shotgun (WGS) entry which is preliminary data.</text>
</comment>
<evidence type="ECO:0000256" key="2">
    <source>
        <dbReference type="ARBA" id="ARBA00022692"/>
    </source>
</evidence>
<dbReference type="InterPro" id="IPR029058">
    <property type="entry name" value="AB_hydrolase_fold"/>
</dbReference>
<evidence type="ECO:0000256" key="3">
    <source>
        <dbReference type="ARBA" id="ARBA00022989"/>
    </source>
</evidence>
<dbReference type="Pfam" id="PF05705">
    <property type="entry name" value="DUF829"/>
    <property type="match status" value="1"/>
</dbReference>
<keyword evidence="8" id="KW-1185">Reference proteome</keyword>
<evidence type="ECO:0000256" key="1">
    <source>
        <dbReference type="ARBA" id="ARBA00007387"/>
    </source>
</evidence>
<keyword evidence="5" id="KW-0539">Nucleus</keyword>
<organism evidence="7 8">
    <name type="scientific">Mycena alexandri</name>
    <dbReference type="NCBI Taxonomy" id="1745969"/>
    <lineage>
        <taxon>Eukaryota</taxon>
        <taxon>Fungi</taxon>
        <taxon>Dikarya</taxon>
        <taxon>Basidiomycota</taxon>
        <taxon>Agaricomycotina</taxon>
        <taxon>Agaricomycetes</taxon>
        <taxon>Agaricomycetidae</taxon>
        <taxon>Agaricales</taxon>
        <taxon>Marasmiineae</taxon>
        <taxon>Mycenaceae</taxon>
        <taxon>Mycena</taxon>
    </lineage>
</organism>
<keyword evidence="2" id="KW-0812">Transmembrane</keyword>
<evidence type="ECO:0000313" key="7">
    <source>
        <dbReference type="EMBL" id="KAJ7045943.1"/>
    </source>
</evidence>
<dbReference type="GO" id="GO:0005640">
    <property type="term" value="C:nuclear outer membrane"/>
    <property type="evidence" value="ECO:0007669"/>
    <property type="project" value="UniProtKB-SubCell"/>
</dbReference>
<name>A0AAD6TH18_9AGAR</name>
<comment type="subcellular location">
    <subcellularLocation>
        <location evidence="6">Nucleus outer membrane</location>
        <topology evidence="6">Single-pass membrane protein</topology>
    </subcellularLocation>
</comment>
<protein>
    <submittedName>
        <fullName evidence="7">Uncharacterized protein</fullName>
    </submittedName>
</protein>
<sequence>VDAPPRLLSKYAVKHRLRWPSSDIFIVQSHPGFIFAPQEKRVCILVPLVDYLVSTIYRQRGSVPGGMLLHVISNGGAFQLVTLAQLLESVLPSERLTTNHGTSIPLAAIFDSTPGISEYASLLATVTANVKSPALKTMLTPAVMLIFALGRPNLFVLLHTRLDTQGLLPLADGYAPRLYIYSEDDQMIPFTAVEKHIEGLKANPSFDVTVEKFSGSQHVQHERHDRERYWNAVYTLWDRSLPIRAKL</sequence>
<gene>
    <name evidence="7" type="ORF">C8F04DRAFT_939792</name>
</gene>
<comment type="similarity">
    <text evidence="1">Belongs to the TMEM53 family.</text>
</comment>
<feature type="non-terminal residue" evidence="7">
    <location>
        <position position="247"/>
    </location>
</feature>
<dbReference type="PANTHER" id="PTHR12265">
    <property type="entry name" value="TRANSMEMBRANE PROTEIN 53"/>
    <property type="match status" value="1"/>
</dbReference>
<evidence type="ECO:0000256" key="6">
    <source>
        <dbReference type="ARBA" id="ARBA00034303"/>
    </source>
</evidence>
<dbReference type="InterPro" id="IPR008547">
    <property type="entry name" value="DUF829_TMEM53"/>
</dbReference>
<evidence type="ECO:0000313" key="8">
    <source>
        <dbReference type="Proteomes" id="UP001218188"/>
    </source>
</evidence>
<reference evidence="7" key="1">
    <citation type="submission" date="2023-03" db="EMBL/GenBank/DDBJ databases">
        <title>Massive genome expansion in bonnet fungi (Mycena s.s.) driven by repeated elements and novel gene families across ecological guilds.</title>
        <authorList>
            <consortium name="Lawrence Berkeley National Laboratory"/>
            <person name="Harder C.B."/>
            <person name="Miyauchi S."/>
            <person name="Viragh M."/>
            <person name="Kuo A."/>
            <person name="Thoen E."/>
            <person name="Andreopoulos B."/>
            <person name="Lu D."/>
            <person name="Skrede I."/>
            <person name="Drula E."/>
            <person name="Henrissat B."/>
            <person name="Morin E."/>
            <person name="Kohler A."/>
            <person name="Barry K."/>
            <person name="LaButti K."/>
            <person name="Morin E."/>
            <person name="Salamov A."/>
            <person name="Lipzen A."/>
            <person name="Mereny Z."/>
            <person name="Hegedus B."/>
            <person name="Baldrian P."/>
            <person name="Stursova M."/>
            <person name="Weitz H."/>
            <person name="Taylor A."/>
            <person name="Grigoriev I.V."/>
            <person name="Nagy L.G."/>
            <person name="Martin F."/>
            <person name="Kauserud H."/>
        </authorList>
    </citation>
    <scope>NUCLEOTIDE SEQUENCE</scope>
    <source>
        <strain evidence="7">CBHHK200</strain>
    </source>
</reference>
<evidence type="ECO:0000256" key="5">
    <source>
        <dbReference type="ARBA" id="ARBA00023242"/>
    </source>
</evidence>